<dbReference type="PANTHER" id="PTHR12549:SF38">
    <property type="entry name" value="JMJC DOMAIN-CONTAINING HISTONE DEMETHYLASE 2, ISOFORM A"/>
    <property type="match status" value="1"/>
</dbReference>
<keyword evidence="6" id="KW-1185">Reference proteome</keyword>
<protein>
    <recommendedName>
        <fullName evidence="7">JmjC domain-containing protein</fullName>
    </recommendedName>
</protein>
<dbReference type="OrthoDB" id="1667110at2759"/>
<evidence type="ECO:0000256" key="4">
    <source>
        <dbReference type="SAM" id="MobiDB-lite"/>
    </source>
</evidence>
<evidence type="ECO:0000256" key="3">
    <source>
        <dbReference type="ARBA" id="ARBA00023242"/>
    </source>
</evidence>
<dbReference type="SUPFAM" id="SSF51197">
    <property type="entry name" value="Clavaminate synthase-like"/>
    <property type="match status" value="1"/>
</dbReference>
<dbReference type="GO" id="GO:0046872">
    <property type="term" value="F:metal ion binding"/>
    <property type="evidence" value="ECO:0007669"/>
    <property type="project" value="UniProtKB-KW"/>
</dbReference>
<feature type="region of interest" description="Disordered" evidence="4">
    <location>
        <begin position="442"/>
        <end position="471"/>
    </location>
</feature>
<sequence>MTAPTLLATLLEQRDIIATSDVVSAAATAGRMDYGELPGYECSANPCVFRNISAGSRHVCDMCATTVLSAYFVCDVCGVEMCPLCFREWTEGEFEHRTIAFKGISYKQNSANPLAKHYDYCKMIVGISGFRLRLGLSHKKRQFIRVSHFTATDISAMLDKTRAIVDLRAFYPQLGRLTCNGAIGDAEAVAFAAKIDAIERRTRDTYPHAAWELPVLYVADDELTTAELSLLWRQGRAIVVRGLLNKLNSAIWKPRWWIEHFGKEPVTILDCAQRGAPAGGGDWPLANFYWLFDGPDKFAETVHTGGSGSAENIAEQRDEKQWARHRACVERGILKLKDWPPTDDFERRLPTHFRRFMSALPFREYTQRDGQFNLVNRLPGQFLPPDLGPKMYCAYGSSDGEGGVGTTNLHCDMADAVNIMAYAPPEFLRRHNIEVPGIWTRADLASDPGGQGSLDRDDGGSMDVDQSQTLQPRAATAAAVWDIYPDSAVGDLR</sequence>
<dbReference type="Proteomes" id="UP001150907">
    <property type="component" value="Unassembled WGS sequence"/>
</dbReference>
<keyword evidence="2" id="KW-0479">Metal-binding</keyword>
<evidence type="ECO:0000313" key="6">
    <source>
        <dbReference type="Proteomes" id="UP001150907"/>
    </source>
</evidence>
<dbReference type="GO" id="GO:0031490">
    <property type="term" value="F:chromatin DNA binding"/>
    <property type="evidence" value="ECO:0007669"/>
    <property type="project" value="TreeGrafter"/>
</dbReference>
<organism evidence="5 6">
    <name type="scientific">Coemansia thaxteri</name>
    <dbReference type="NCBI Taxonomy" id="2663907"/>
    <lineage>
        <taxon>Eukaryota</taxon>
        <taxon>Fungi</taxon>
        <taxon>Fungi incertae sedis</taxon>
        <taxon>Zoopagomycota</taxon>
        <taxon>Kickxellomycotina</taxon>
        <taxon>Kickxellomycetes</taxon>
        <taxon>Kickxellales</taxon>
        <taxon>Kickxellaceae</taxon>
        <taxon>Coemansia</taxon>
    </lineage>
</organism>
<evidence type="ECO:0000313" key="5">
    <source>
        <dbReference type="EMBL" id="KAJ1997817.1"/>
    </source>
</evidence>
<name>A0A9W8EGD3_9FUNG</name>
<comment type="caution">
    <text evidence="5">The sequence shown here is derived from an EMBL/GenBank/DDBJ whole genome shotgun (WGS) entry which is preliminary data.</text>
</comment>
<keyword evidence="3" id="KW-0539">Nucleus</keyword>
<dbReference type="AlphaFoldDB" id="A0A9W8EGD3"/>
<dbReference type="EMBL" id="JANBQF010001186">
    <property type="protein sequence ID" value="KAJ1997817.1"/>
    <property type="molecule type" value="Genomic_DNA"/>
</dbReference>
<evidence type="ECO:0000256" key="2">
    <source>
        <dbReference type="ARBA" id="ARBA00022723"/>
    </source>
</evidence>
<dbReference type="InterPro" id="IPR045109">
    <property type="entry name" value="LSDs-like"/>
</dbReference>
<dbReference type="Gene3D" id="2.60.120.650">
    <property type="entry name" value="Cupin"/>
    <property type="match status" value="1"/>
</dbReference>
<feature type="non-terminal residue" evidence="5">
    <location>
        <position position="493"/>
    </location>
</feature>
<dbReference type="GO" id="GO:0000118">
    <property type="term" value="C:histone deacetylase complex"/>
    <property type="evidence" value="ECO:0007669"/>
    <property type="project" value="TreeGrafter"/>
</dbReference>
<reference evidence="5" key="1">
    <citation type="submission" date="2022-07" db="EMBL/GenBank/DDBJ databases">
        <title>Phylogenomic reconstructions and comparative analyses of Kickxellomycotina fungi.</title>
        <authorList>
            <person name="Reynolds N.K."/>
            <person name="Stajich J.E."/>
            <person name="Barry K."/>
            <person name="Grigoriev I.V."/>
            <person name="Crous P."/>
            <person name="Smith M.E."/>
        </authorList>
    </citation>
    <scope>NUCLEOTIDE SEQUENCE</scope>
    <source>
        <strain evidence="5">IMI 214461</strain>
    </source>
</reference>
<dbReference type="GO" id="GO:0006357">
    <property type="term" value="P:regulation of transcription by RNA polymerase II"/>
    <property type="evidence" value="ECO:0007669"/>
    <property type="project" value="TreeGrafter"/>
</dbReference>
<proteinExistence type="predicted"/>
<dbReference type="PANTHER" id="PTHR12549">
    <property type="entry name" value="JMJC DOMAIN-CONTAINING HISTONE DEMETHYLATION PROTEIN"/>
    <property type="match status" value="1"/>
</dbReference>
<dbReference type="GO" id="GO:0032454">
    <property type="term" value="F:histone H3K9 demethylase activity"/>
    <property type="evidence" value="ECO:0007669"/>
    <property type="project" value="InterPro"/>
</dbReference>
<accession>A0A9W8EGD3</accession>
<comment type="subcellular location">
    <subcellularLocation>
        <location evidence="1">Nucleus</location>
    </subcellularLocation>
</comment>
<dbReference type="GO" id="GO:0000785">
    <property type="term" value="C:chromatin"/>
    <property type="evidence" value="ECO:0007669"/>
    <property type="project" value="TreeGrafter"/>
</dbReference>
<evidence type="ECO:0000256" key="1">
    <source>
        <dbReference type="ARBA" id="ARBA00004123"/>
    </source>
</evidence>
<gene>
    <name evidence="5" type="ORF">H4R26_005689</name>
</gene>
<evidence type="ECO:0008006" key="7">
    <source>
        <dbReference type="Google" id="ProtNLM"/>
    </source>
</evidence>
<dbReference type="GO" id="GO:0003712">
    <property type="term" value="F:transcription coregulator activity"/>
    <property type="evidence" value="ECO:0007669"/>
    <property type="project" value="TreeGrafter"/>
</dbReference>